<name>A0A1I8FV02_9PLAT</name>
<dbReference type="AlphaFoldDB" id="A0A1I8FV02"/>
<accession>A0A1I8FV02</accession>
<evidence type="ECO:0000256" key="1">
    <source>
        <dbReference type="SAM" id="MobiDB-lite"/>
    </source>
</evidence>
<organism evidence="2 3">
    <name type="scientific">Macrostomum lignano</name>
    <dbReference type="NCBI Taxonomy" id="282301"/>
    <lineage>
        <taxon>Eukaryota</taxon>
        <taxon>Metazoa</taxon>
        <taxon>Spiralia</taxon>
        <taxon>Lophotrochozoa</taxon>
        <taxon>Platyhelminthes</taxon>
        <taxon>Rhabditophora</taxon>
        <taxon>Macrostomorpha</taxon>
        <taxon>Macrostomida</taxon>
        <taxon>Macrostomidae</taxon>
        <taxon>Macrostomum</taxon>
    </lineage>
</organism>
<protein>
    <submittedName>
        <fullName evidence="3">Alpha-carbonic anhydrase domain-containing protein</fullName>
    </submittedName>
</protein>
<feature type="region of interest" description="Disordered" evidence="1">
    <location>
        <begin position="13"/>
        <end position="34"/>
    </location>
</feature>
<feature type="compositionally biased region" description="Basic and acidic residues" evidence="1">
    <location>
        <begin position="25"/>
        <end position="34"/>
    </location>
</feature>
<feature type="region of interest" description="Disordered" evidence="1">
    <location>
        <begin position="265"/>
        <end position="288"/>
    </location>
</feature>
<evidence type="ECO:0000313" key="2">
    <source>
        <dbReference type="Proteomes" id="UP000095280"/>
    </source>
</evidence>
<feature type="compositionally biased region" description="Low complexity" evidence="1">
    <location>
        <begin position="265"/>
        <end position="278"/>
    </location>
</feature>
<keyword evidence="2" id="KW-1185">Reference proteome</keyword>
<dbReference type="Gene3D" id="3.90.380.10">
    <property type="entry name" value="Naphthalene 1,2-dioxygenase Alpha Subunit, Chain A, domain 1"/>
    <property type="match status" value="1"/>
</dbReference>
<dbReference type="WBParaSite" id="maker-unitig_9288-snap-gene-0.2-mRNA-1">
    <property type="protein sequence ID" value="maker-unitig_9288-snap-gene-0.2-mRNA-1"/>
    <property type="gene ID" value="maker-unitig_9288-snap-gene-0.2"/>
</dbReference>
<proteinExistence type="predicted"/>
<sequence length="288" mass="32338">MARVTSHIVKEVNGGASTCGSTPRAENRPWDLPKRSRRGHLTTVHDPSFFAAQICATSFRWWSSFLWQKFSQPPGSRAPSRESSPRQSWCCTRKTYLFGKNVKFVEMTSQPARSRRGVPGVRQPIRQRRIPALRDPVHHSIYMQRWVPNIVATVYLNGEAFQFERDIMIWNNKEFKDKAGAGQVHRGLADVVNRASCCSSGRRHRGDSADPLTALTGAALLLLTVWQAEWQDITRSASASRRLASFFRRSVSALMRSASDRSRSVSASIQASRSSLSRTPQHGGLRDG</sequence>
<evidence type="ECO:0000313" key="3">
    <source>
        <dbReference type="WBParaSite" id="maker-unitig_9288-snap-gene-0.2-mRNA-1"/>
    </source>
</evidence>
<reference evidence="3" key="1">
    <citation type="submission" date="2016-11" db="UniProtKB">
        <authorList>
            <consortium name="WormBaseParasite"/>
        </authorList>
    </citation>
    <scope>IDENTIFICATION</scope>
</reference>
<dbReference type="Proteomes" id="UP000095280">
    <property type="component" value="Unplaced"/>
</dbReference>